<accession>A0AAU9MGK2</accession>
<dbReference type="AlphaFoldDB" id="A0AAU9MGK2"/>
<gene>
    <name evidence="2" type="ORF">LVIROSA_LOCUS13248</name>
</gene>
<reference evidence="2 3" key="1">
    <citation type="submission" date="2022-01" db="EMBL/GenBank/DDBJ databases">
        <authorList>
            <person name="Xiong W."/>
            <person name="Schranz E."/>
        </authorList>
    </citation>
    <scope>NUCLEOTIDE SEQUENCE [LARGE SCALE GENOMIC DNA]</scope>
</reference>
<name>A0AAU9MGK2_9ASTR</name>
<comment type="caution">
    <text evidence="2">The sequence shown here is derived from an EMBL/GenBank/DDBJ whole genome shotgun (WGS) entry which is preliminary data.</text>
</comment>
<keyword evidence="3" id="KW-1185">Reference proteome</keyword>
<dbReference type="EMBL" id="CAKMRJ010002223">
    <property type="protein sequence ID" value="CAH1426156.1"/>
    <property type="molecule type" value="Genomic_DNA"/>
</dbReference>
<evidence type="ECO:0000313" key="3">
    <source>
        <dbReference type="Proteomes" id="UP001157418"/>
    </source>
</evidence>
<feature type="region of interest" description="Disordered" evidence="1">
    <location>
        <begin position="58"/>
        <end position="77"/>
    </location>
</feature>
<feature type="compositionally biased region" description="Polar residues" evidence="1">
    <location>
        <begin position="64"/>
        <end position="77"/>
    </location>
</feature>
<protein>
    <submittedName>
        <fullName evidence="2">Uncharacterized protein</fullName>
    </submittedName>
</protein>
<sequence>MIPNLVNIEDHPFEVNHQEFIPSKSYNSDNFDVYDQEENSSFNDMPVEEEVIPDAPIQDVPLANPQNTSPIRGSTRSPVDLHGDCGLASPKSNTRLAFVLRKDTCGELNLNLIIDVDFDIVEFSLCYLKIVTDSEAVGYDITRGSSQTVVVSLISDQDDCRRLR</sequence>
<evidence type="ECO:0000313" key="2">
    <source>
        <dbReference type="EMBL" id="CAH1426156.1"/>
    </source>
</evidence>
<evidence type="ECO:0000256" key="1">
    <source>
        <dbReference type="SAM" id="MobiDB-lite"/>
    </source>
</evidence>
<organism evidence="2 3">
    <name type="scientific">Lactuca virosa</name>
    <dbReference type="NCBI Taxonomy" id="75947"/>
    <lineage>
        <taxon>Eukaryota</taxon>
        <taxon>Viridiplantae</taxon>
        <taxon>Streptophyta</taxon>
        <taxon>Embryophyta</taxon>
        <taxon>Tracheophyta</taxon>
        <taxon>Spermatophyta</taxon>
        <taxon>Magnoliopsida</taxon>
        <taxon>eudicotyledons</taxon>
        <taxon>Gunneridae</taxon>
        <taxon>Pentapetalae</taxon>
        <taxon>asterids</taxon>
        <taxon>campanulids</taxon>
        <taxon>Asterales</taxon>
        <taxon>Asteraceae</taxon>
        <taxon>Cichorioideae</taxon>
        <taxon>Cichorieae</taxon>
        <taxon>Lactucinae</taxon>
        <taxon>Lactuca</taxon>
    </lineage>
</organism>
<proteinExistence type="predicted"/>
<dbReference type="Proteomes" id="UP001157418">
    <property type="component" value="Unassembled WGS sequence"/>
</dbReference>